<dbReference type="Pfam" id="PF16466">
    <property type="entry name" value="DUF5047"/>
    <property type="match status" value="1"/>
</dbReference>
<sequence length="385" mass="41633">MFPVSQRWLESLSLARYEPVVQWSPDRGNTWSDLTVHDGSISAASTSQVRWSAKGLVVSGAKIGRRDLSPYGARIRVFMRMHFDRNTYETVPLGVYRVEEVSQQGLRTGRAQLDGLSLEAQVQDERFHTPRSLDIGPGEYWATTLIKEVLPEIGISWRLGSSLVPQLVEEKDRWGLIDGRSRDPSIAKSLGGRVFCDSRGSFVAAPVPTLEDTPVWALHAGPGGALVEPQQTLSREGVYNQVVASGASESGQPPVGPAVASDDDPVSPTYYKGPFGAVPLFYTSKLLTTFQQCQAAALALLAPRLGLAQKVSVATLLNYALEPDDVITVTMPGGHDENHIIDSITYPLTGGSMSLQTRSTTSTGLTTITEDLDLDYGDGEATIDG</sequence>
<protein>
    <submittedName>
        <fullName evidence="2">Minor tail protein</fullName>
    </submittedName>
</protein>
<organism evidence="2 3">
    <name type="scientific">Brevibacterium phage AGM2</name>
    <dbReference type="NCBI Taxonomy" id="2591419"/>
    <lineage>
        <taxon>Viruses</taxon>
        <taxon>Duplodnaviria</taxon>
        <taxon>Heunggongvirae</taxon>
        <taxon>Uroviricota</taxon>
        <taxon>Caudoviricetes</taxon>
        <taxon>Agmunavirus</taxon>
        <taxon>Agmunavirus AGM1</taxon>
    </lineage>
</organism>
<gene>
    <name evidence="2" type="ORF">AGM2_0018</name>
</gene>
<name>A0A7D0GH85_9CAUD</name>
<dbReference type="Proteomes" id="UP000501811">
    <property type="component" value="Segment"/>
</dbReference>
<accession>A0A7D0GH85</accession>
<evidence type="ECO:0000259" key="1">
    <source>
        <dbReference type="Pfam" id="PF16466"/>
    </source>
</evidence>
<proteinExistence type="predicted"/>
<feature type="domain" description="DUF5047" evidence="1">
    <location>
        <begin position="61"/>
        <end position="151"/>
    </location>
</feature>
<evidence type="ECO:0000313" key="3">
    <source>
        <dbReference type="Proteomes" id="UP000501811"/>
    </source>
</evidence>
<dbReference type="EMBL" id="MN023177">
    <property type="protein sequence ID" value="QDH85661.1"/>
    <property type="molecule type" value="Genomic_DNA"/>
</dbReference>
<reference evidence="2 3" key="1">
    <citation type="submission" date="2019-06" db="EMBL/GenBank/DDBJ databases">
        <title>DNA tandem repeats contribute to Brevibacterium aurantiacum phages genetic diversity.</title>
        <authorList>
            <person name="de Melo A.G."/>
            <person name="Rousseau G.M."/>
            <person name="Tremblay D.M."/>
            <person name="Labrie S.J."/>
            <person name="Moineau S."/>
        </authorList>
    </citation>
    <scope>NUCLEOTIDE SEQUENCE [LARGE SCALE GENOMIC DNA]</scope>
</reference>
<dbReference type="InterPro" id="IPR032490">
    <property type="entry name" value="DUF5047"/>
</dbReference>
<evidence type="ECO:0000313" key="2">
    <source>
        <dbReference type="EMBL" id="QDH85661.1"/>
    </source>
</evidence>